<sequence>MSGSGSVPTAARVHVIKSDPSEEGGSHSQAQSKRKEKGKGKGKVKFENGQSRQNHHSQGQGSRVGPSQNKNRRGRGGHVHAGQKRDTTIANDDISHVRSNKRHKSEKQSGPRATVQPHPDFWHPDGSVVVEAENTKFKLHQSMLQKNSAYFAFLFQKKGMPSQGGRAYLEVEADERSPNAHIPVYRISETTADDFAALLTVIEEPMKYTDDALPMPILAGVLRAARALEFDAQRKWAERIFKRMWPAALDALTDEVIPHASAALALARTFEIHSVRKRASYELLRMPALGQSIADSGVLLPHADLLRLLHAREQLCLSWAEAAGKAPTEFPCLRGTESDRGPCAVTSGDRVHSRWAELVHASGVFAQRMIDPLMGLQDLVDMPWRDEGFCRKCVAARANEWADLRTKLWDNLDVWLELATE</sequence>
<feature type="compositionally biased region" description="Polar residues" evidence="1">
    <location>
        <begin position="48"/>
        <end position="69"/>
    </location>
</feature>
<dbReference type="EMBL" id="JAKELL010000013">
    <property type="protein sequence ID" value="KAH8994831.1"/>
    <property type="molecule type" value="Genomic_DNA"/>
</dbReference>
<proteinExistence type="predicted"/>
<name>A0AAD4LJD4_9AGAM</name>
<dbReference type="Proteomes" id="UP001201163">
    <property type="component" value="Unassembled WGS sequence"/>
</dbReference>
<dbReference type="InterPro" id="IPR011333">
    <property type="entry name" value="SKP1/BTB/POZ_sf"/>
</dbReference>
<reference evidence="3" key="1">
    <citation type="submission" date="2022-01" db="EMBL/GenBank/DDBJ databases">
        <title>Comparative genomics reveals a dynamic genome evolution in the ectomycorrhizal milk-cap (Lactarius) mushrooms.</title>
        <authorList>
            <consortium name="DOE Joint Genome Institute"/>
            <person name="Lebreton A."/>
            <person name="Tang N."/>
            <person name="Kuo A."/>
            <person name="LaButti K."/>
            <person name="Drula E."/>
            <person name="Barry K."/>
            <person name="Clum A."/>
            <person name="Lipzen A."/>
            <person name="Mousain D."/>
            <person name="Ng V."/>
            <person name="Wang R."/>
            <person name="Wang X."/>
            <person name="Dai Y."/>
            <person name="Henrissat B."/>
            <person name="Grigoriev I.V."/>
            <person name="Guerin-Laguette A."/>
            <person name="Yu F."/>
            <person name="Martin F.M."/>
        </authorList>
    </citation>
    <scope>NUCLEOTIDE SEQUENCE</scope>
    <source>
        <strain evidence="3">QP</strain>
    </source>
</reference>
<feature type="compositionally biased region" description="Basic residues" evidence="1">
    <location>
        <begin position="70"/>
        <end position="82"/>
    </location>
</feature>
<evidence type="ECO:0000259" key="2">
    <source>
        <dbReference type="PROSITE" id="PS50097"/>
    </source>
</evidence>
<feature type="compositionally biased region" description="Basic residues" evidence="1">
    <location>
        <begin position="32"/>
        <end position="43"/>
    </location>
</feature>
<evidence type="ECO:0000313" key="3">
    <source>
        <dbReference type="EMBL" id="KAH8994831.1"/>
    </source>
</evidence>
<gene>
    <name evidence="3" type="ORF">EDB92DRAFT_2102304</name>
</gene>
<keyword evidence="4" id="KW-1185">Reference proteome</keyword>
<evidence type="ECO:0000313" key="4">
    <source>
        <dbReference type="Proteomes" id="UP001201163"/>
    </source>
</evidence>
<organism evidence="3 4">
    <name type="scientific">Lactarius akahatsu</name>
    <dbReference type="NCBI Taxonomy" id="416441"/>
    <lineage>
        <taxon>Eukaryota</taxon>
        <taxon>Fungi</taxon>
        <taxon>Dikarya</taxon>
        <taxon>Basidiomycota</taxon>
        <taxon>Agaricomycotina</taxon>
        <taxon>Agaricomycetes</taxon>
        <taxon>Russulales</taxon>
        <taxon>Russulaceae</taxon>
        <taxon>Lactarius</taxon>
    </lineage>
</organism>
<dbReference type="AlphaFoldDB" id="A0AAD4LJD4"/>
<dbReference type="InterPro" id="IPR000210">
    <property type="entry name" value="BTB/POZ_dom"/>
</dbReference>
<evidence type="ECO:0000256" key="1">
    <source>
        <dbReference type="SAM" id="MobiDB-lite"/>
    </source>
</evidence>
<feature type="domain" description="BTB" evidence="2">
    <location>
        <begin position="124"/>
        <end position="202"/>
    </location>
</feature>
<protein>
    <recommendedName>
        <fullName evidence="2">BTB domain-containing protein</fullName>
    </recommendedName>
</protein>
<dbReference type="Gene3D" id="3.30.710.10">
    <property type="entry name" value="Potassium Channel Kv1.1, Chain A"/>
    <property type="match status" value="1"/>
</dbReference>
<dbReference type="PROSITE" id="PS50097">
    <property type="entry name" value="BTB"/>
    <property type="match status" value="1"/>
</dbReference>
<accession>A0AAD4LJD4</accession>
<feature type="region of interest" description="Disordered" evidence="1">
    <location>
        <begin position="1"/>
        <end position="123"/>
    </location>
</feature>
<comment type="caution">
    <text evidence="3">The sequence shown here is derived from an EMBL/GenBank/DDBJ whole genome shotgun (WGS) entry which is preliminary data.</text>
</comment>